<evidence type="ECO:0000313" key="1">
    <source>
        <dbReference type="EMBL" id="BDE06622.1"/>
    </source>
</evidence>
<dbReference type="AlphaFoldDB" id="A0AAN1XYK7"/>
<organism evidence="1 2">
    <name type="scientific">Vulcanimicrobium alpinum</name>
    <dbReference type="NCBI Taxonomy" id="3016050"/>
    <lineage>
        <taxon>Bacteria</taxon>
        <taxon>Bacillati</taxon>
        <taxon>Vulcanimicrobiota</taxon>
        <taxon>Vulcanimicrobiia</taxon>
        <taxon>Vulcanimicrobiales</taxon>
        <taxon>Vulcanimicrobiaceae</taxon>
        <taxon>Vulcanimicrobium</taxon>
    </lineage>
</organism>
<dbReference type="KEGG" id="vab:WPS_18980"/>
<dbReference type="InterPro" id="IPR023214">
    <property type="entry name" value="HAD_sf"/>
</dbReference>
<dbReference type="EMBL" id="AP025523">
    <property type="protein sequence ID" value="BDE06622.1"/>
    <property type="molecule type" value="Genomic_DNA"/>
</dbReference>
<accession>A0AAN1XYK7</accession>
<dbReference type="Pfam" id="PF00702">
    <property type="entry name" value="Hydrolase"/>
    <property type="match status" value="1"/>
</dbReference>
<sequence>MRNSIETVREHIESHDVISFDVFDTLIFRAVAKPASVFALVKLRLLTGDAALYHPHVIDAFPELRVQAEVEARRDKRGDDEHGEVTFDEIYDKLAQLAGADAALVRLLKQTELEFEHRLVYRNPEAGAMFDFARECGKRIVLCSDMYLPADVVRSLLRRCGYDGYDALYVSCEHARNKHLGTMFAYVCANSNVAPERVLHIGDNEHSDSVMARSAGWTAIHLPHANGVRKARTPWRGERPFYPETVAAIVDGIRRKRSLERDTASADPWEQLGFDVFGPLFTGFLLWLRAAIEQQPPDRVLLFARDTHVVATHLPSFLAGLDRAPPVHYLHVSRASTLLPSFTDFPLHRLDHLCSGRSQRTVAQHLRKLGLEPSVLAAAAASAGFASLDERVRNGDDRMRDLLGRVQHLVLREAAQRRPIVQAYLERFVGDARDVMVVDVGWVGNMQASFLRLLQSTHPNVRVRGYYAGLFASASKNAWPGHSMQAWLMRPGDPLQIEEQMWWAGGVEILEFAMTAPHGTALGYARNAAGAIDPILEETTVEREVHACAMRLQAGAAEFVHTFRALFGDLPAQGLTSRAWAAEFYRLATDPSPQEAELLGDITHSDSVGETSLRLPLAPKVEKLTEAFKAIRTAFWKTGFVVRNGLQNSDGFDEDLYLALYPDIRRAFEAGQLPSGLFHWTVAGKDEGRIGSWADWMRRNGSVVPAHD</sequence>
<dbReference type="SUPFAM" id="SSF56784">
    <property type="entry name" value="HAD-like"/>
    <property type="match status" value="1"/>
</dbReference>
<gene>
    <name evidence="1" type="ORF">WPS_18980</name>
</gene>
<dbReference type="Gene3D" id="3.40.50.1000">
    <property type="entry name" value="HAD superfamily/HAD-like"/>
    <property type="match status" value="1"/>
</dbReference>
<dbReference type="RefSeq" id="WP_317994274.1">
    <property type="nucleotide sequence ID" value="NZ_AP025523.1"/>
</dbReference>
<protein>
    <submittedName>
        <fullName evidence="1">Uncharacterized protein</fullName>
    </submittedName>
</protein>
<dbReference type="Gene3D" id="1.10.150.400">
    <property type="match status" value="1"/>
</dbReference>
<evidence type="ECO:0000313" key="2">
    <source>
        <dbReference type="Proteomes" id="UP001317532"/>
    </source>
</evidence>
<dbReference type="Proteomes" id="UP001317532">
    <property type="component" value="Chromosome"/>
</dbReference>
<proteinExistence type="predicted"/>
<keyword evidence="2" id="KW-1185">Reference proteome</keyword>
<dbReference type="InterPro" id="IPR036412">
    <property type="entry name" value="HAD-like_sf"/>
</dbReference>
<reference evidence="1 2" key="1">
    <citation type="journal article" date="2022" name="ISME Commun">
        <title>Vulcanimicrobium alpinus gen. nov. sp. nov., the first cultivated representative of the candidate phylum 'Eremiobacterota', is a metabolically versatile aerobic anoxygenic phototroph.</title>
        <authorList>
            <person name="Yabe S."/>
            <person name="Muto K."/>
            <person name="Abe K."/>
            <person name="Yokota A."/>
            <person name="Staudigel H."/>
            <person name="Tebo B.M."/>
        </authorList>
    </citation>
    <scope>NUCLEOTIDE SEQUENCE [LARGE SCALE GENOMIC DNA]</scope>
    <source>
        <strain evidence="1 2">WC8-2</strain>
    </source>
</reference>
<dbReference type="CDD" id="cd01427">
    <property type="entry name" value="HAD_like"/>
    <property type="match status" value="1"/>
</dbReference>
<name>A0AAN1XYK7_UNVUL</name>